<evidence type="ECO:0000313" key="1">
    <source>
        <dbReference type="EMBL" id="QJA50588.1"/>
    </source>
</evidence>
<dbReference type="AlphaFoldDB" id="A0A6H1ZSV0"/>
<reference evidence="1" key="1">
    <citation type="submission" date="2020-03" db="EMBL/GenBank/DDBJ databases">
        <title>The deep terrestrial virosphere.</title>
        <authorList>
            <person name="Holmfeldt K."/>
            <person name="Nilsson E."/>
            <person name="Simone D."/>
            <person name="Lopez-Fernandez M."/>
            <person name="Wu X."/>
            <person name="de Brujin I."/>
            <person name="Lundin D."/>
            <person name="Andersson A."/>
            <person name="Bertilsson S."/>
            <person name="Dopson M."/>
        </authorList>
    </citation>
    <scope>NUCLEOTIDE SEQUENCE</scope>
    <source>
        <strain evidence="2">MM415B02531</strain>
        <strain evidence="1">TM448A01829</strain>
    </source>
</reference>
<organism evidence="1">
    <name type="scientific">viral metagenome</name>
    <dbReference type="NCBI Taxonomy" id="1070528"/>
    <lineage>
        <taxon>unclassified sequences</taxon>
        <taxon>metagenomes</taxon>
        <taxon>organismal metagenomes</taxon>
    </lineage>
</organism>
<protein>
    <submittedName>
        <fullName evidence="1">Uncharacterized protein</fullName>
    </submittedName>
</protein>
<evidence type="ECO:0000313" key="2">
    <source>
        <dbReference type="EMBL" id="QJA89544.1"/>
    </source>
</evidence>
<sequence>MYKIYEGLEVELNIVSPLAVKMYQDLMREETGKTSDSLETLIEDKLSALVDGSNKLESKTLVKMLKESVDIEAVKALDIYVTSDFAMKWVDVIFKVDKSLIVEFETKFDWGEFMRGFSDFFLRLKPLMQK</sequence>
<dbReference type="EMBL" id="MT142853">
    <property type="protein sequence ID" value="QJA89544.1"/>
    <property type="molecule type" value="Genomic_DNA"/>
</dbReference>
<name>A0A6H1ZSV0_9ZZZZ</name>
<accession>A0A6H1ZSV0</accession>
<dbReference type="EMBL" id="MT144205">
    <property type="protein sequence ID" value="QJA50588.1"/>
    <property type="molecule type" value="Genomic_DNA"/>
</dbReference>
<gene>
    <name evidence="2" type="ORF">MM415B02531_0003</name>
    <name evidence="1" type="ORF">TM448A01829_0003</name>
</gene>
<proteinExistence type="predicted"/>